<keyword evidence="3" id="KW-0862">Zinc</keyword>
<keyword evidence="7" id="KW-1185">Reference proteome</keyword>
<accession>A0ABM1VTY8</accession>
<keyword evidence="5" id="KW-0325">Glycoprotein</keyword>
<gene>
    <name evidence="8" type="primary">LOC106011881</name>
</gene>
<dbReference type="GeneID" id="106011881"/>
<feature type="domain" description="ADAMTS cysteine-rich" evidence="6">
    <location>
        <begin position="19"/>
        <end position="83"/>
    </location>
</feature>
<evidence type="ECO:0000313" key="7">
    <source>
        <dbReference type="Proteomes" id="UP000694888"/>
    </source>
</evidence>
<evidence type="ECO:0000256" key="1">
    <source>
        <dbReference type="ARBA" id="ARBA00022723"/>
    </source>
</evidence>
<dbReference type="InterPro" id="IPR041645">
    <property type="entry name" value="ADAMTS_CR_2"/>
</dbReference>
<name>A0ABM1VTY8_APLCA</name>
<evidence type="ECO:0000256" key="5">
    <source>
        <dbReference type="ARBA" id="ARBA00023180"/>
    </source>
</evidence>
<keyword evidence="1" id="KW-0479">Metal-binding</keyword>
<dbReference type="Proteomes" id="UP000694888">
    <property type="component" value="Unplaced"/>
</dbReference>
<dbReference type="Pfam" id="PF17771">
    <property type="entry name" value="ADAMTS_CR_2"/>
    <property type="match status" value="1"/>
</dbReference>
<dbReference type="RefSeq" id="XP_035825880.1">
    <property type="nucleotide sequence ID" value="XM_035969987.1"/>
</dbReference>
<evidence type="ECO:0000259" key="6">
    <source>
        <dbReference type="Pfam" id="PF17771"/>
    </source>
</evidence>
<keyword evidence="4" id="KW-1015">Disulfide bond</keyword>
<protein>
    <submittedName>
        <fullName evidence="8">A disintegrin and metalloproteinase with thrombospondin motifs 5-like</fullName>
    </submittedName>
</protein>
<evidence type="ECO:0000256" key="4">
    <source>
        <dbReference type="ARBA" id="ARBA00023157"/>
    </source>
</evidence>
<dbReference type="Gene3D" id="3.40.1620.60">
    <property type="match status" value="1"/>
</dbReference>
<reference evidence="8" key="1">
    <citation type="submission" date="2025-08" db="UniProtKB">
        <authorList>
            <consortium name="RefSeq"/>
        </authorList>
    </citation>
    <scope>IDENTIFICATION</scope>
</reference>
<evidence type="ECO:0000256" key="3">
    <source>
        <dbReference type="ARBA" id="ARBA00022833"/>
    </source>
</evidence>
<organism evidence="7 8">
    <name type="scientific">Aplysia californica</name>
    <name type="common">California sea hare</name>
    <dbReference type="NCBI Taxonomy" id="6500"/>
    <lineage>
        <taxon>Eukaryota</taxon>
        <taxon>Metazoa</taxon>
        <taxon>Spiralia</taxon>
        <taxon>Lophotrochozoa</taxon>
        <taxon>Mollusca</taxon>
        <taxon>Gastropoda</taxon>
        <taxon>Heterobranchia</taxon>
        <taxon>Euthyneura</taxon>
        <taxon>Tectipleura</taxon>
        <taxon>Aplysiida</taxon>
        <taxon>Aplysioidea</taxon>
        <taxon>Aplysiidae</taxon>
        <taxon>Aplysia</taxon>
    </lineage>
</organism>
<evidence type="ECO:0000256" key="2">
    <source>
        <dbReference type="ARBA" id="ARBA00022801"/>
    </source>
</evidence>
<sequence length="90" mass="9640">MSSDSGPASDRYAFPGKLPGQVFPLEDQCRHYIGGVPCSNVPLEKQCGRLCCEKWSQPFPSKEPAADGTYCGGGRVCYNGGCIPQTQIPV</sequence>
<keyword evidence="2" id="KW-0378">Hydrolase</keyword>
<evidence type="ECO:0000313" key="8">
    <source>
        <dbReference type="RefSeq" id="XP_035825880.1"/>
    </source>
</evidence>
<proteinExistence type="predicted"/>